<keyword evidence="5" id="KW-1003">Cell membrane</keyword>
<keyword evidence="19" id="KW-1185">Reference proteome</keyword>
<comment type="function">
    <text evidence="13">Deubiquitinates monoubiquitinated probes (in vitro). When ubiquitinated, cleaves 'Lys-63'-linked and 'Lys-48'-linked poly-ubiquitin chains (in vitro), hence may act as a deubiquitinating enzyme. May increase macropinocytosis and suppress clathrin- and caveolae-mediated endocytosis. May enhance membrane dynamics and cell motility independently of its catalytic activity.</text>
</comment>
<evidence type="ECO:0000256" key="9">
    <source>
        <dbReference type="ARBA" id="ARBA00022786"/>
    </source>
</evidence>
<organism evidence="18 19">
    <name type="scientific">Corvus moneduloides</name>
    <name type="common">New Caledonian crow</name>
    <dbReference type="NCBI Taxonomy" id="1196302"/>
    <lineage>
        <taxon>Eukaryota</taxon>
        <taxon>Metazoa</taxon>
        <taxon>Chordata</taxon>
        <taxon>Craniata</taxon>
        <taxon>Vertebrata</taxon>
        <taxon>Euteleostomi</taxon>
        <taxon>Archelosauria</taxon>
        <taxon>Archosauria</taxon>
        <taxon>Dinosauria</taxon>
        <taxon>Saurischia</taxon>
        <taxon>Theropoda</taxon>
        <taxon>Coelurosauria</taxon>
        <taxon>Aves</taxon>
        <taxon>Neognathae</taxon>
        <taxon>Neoaves</taxon>
        <taxon>Telluraves</taxon>
        <taxon>Australaves</taxon>
        <taxon>Passeriformes</taxon>
        <taxon>Corvoidea</taxon>
        <taxon>Corvidae</taxon>
        <taxon>Corvus</taxon>
    </lineage>
</organism>
<evidence type="ECO:0000256" key="2">
    <source>
        <dbReference type="ARBA" id="ARBA00004236"/>
    </source>
</evidence>
<keyword evidence="12" id="KW-0472">Membrane</keyword>
<comment type="caution">
    <text evidence="17">Lacks conserved residue(s) required for the propagation of feature annotation.</text>
</comment>
<evidence type="ECO:0000256" key="6">
    <source>
        <dbReference type="ARBA" id="ARBA00022490"/>
    </source>
</evidence>
<dbReference type="EC" id="3.4.19.12" evidence="4"/>
<dbReference type="GO" id="GO:0005737">
    <property type="term" value="C:cytoplasm"/>
    <property type="evidence" value="ECO:0007669"/>
    <property type="project" value="UniProtKB-SubCell"/>
</dbReference>
<sequence length="78" mass="9203">MWFLKPPSQLPPQHIYHEKQHRELCALHALNNVFQDSNAFTRETLQEIFQRLSPNTLISEGEHPRDTIGIHRVVRFST</sequence>
<proteinExistence type="predicted"/>
<dbReference type="PANTHER" id="PTHR13291">
    <property type="entry name" value="JOSEPHIN 1, 2"/>
    <property type="match status" value="1"/>
</dbReference>
<keyword evidence="9" id="KW-0833">Ubl conjugation pathway</keyword>
<evidence type="ECO:0000256" key="15">
    <source>
        <dbReference type="ARBA" id="ARBA00040589"/>
    </source>
</evidence>
<reference evidence="18" key="3">
    <citation type="submission" date="2025-09" db="UniProtKB">
        <authorList>
            <consortium name="Ensembl"/>
        </authorList>
    </citation>
    <scope>IDENTIFICATION</scope>
</reference>
<evidence type="ECO:0000256" key="14">
    <source>
        <dbReference type="ARBA" id="ARBA00038710"/>
    </source>
</evidence>
<dbReference type="PROSITE" id="PS50957">
    <property type="entry name" value="JOSEPHIN"/>
    <property type="match status" value="1"/>
</dbReference>
<dbReference type="AlphaFoldDB" id="A0A8C3H295"/>
<dbReference type="Ensembl" id="ENSCMUT00000024719.2">
    <property type="protein sequence ID" value="ENSCMUP00000022996.2"/>
    <property type="gene ID" value="ENSCMUG00000014122.2"/>
</dbReference>
<evidence type="ECO:0000256" key="5">
    <source>
        <dbReference type="ARBA" id="ARBA00022475"/>
    </source>
</evidence>
<evidence type="ECO:0000313" key="18">
    <source>
        <dbReference type="Ensembl" id="ENSCMUP00000022996.2"/>
    </source>
</evidence>
<accession>A0A8C3H295</accession>
<evidence type="ECO:0000256" key="17">
    <source>
        <dbReference type="PROSITE-ProRule" id="PRU00331"/>
    </source>
</evidence>
<accession>A0A8U7P377</accession>
<dbReference type="InterPro" id="IPR040053">
    <property type="entry name" value="JOSD1/2"/>
</dbReference>
<dbReference type="PANTHER" id="PTHR13291:SF1">
    <property type="entry name" value="JOSEPHIN-1"/>
    <property type="match status" value="1"/>
</dbReference>
<evidence type="ECO:0000256" key="3">
    <source>
        <dbReference type="ARBA" id="ARBA00004496"/>
    </source>
</evidence>
<comment type="subcellular location">
    <subcellularLocation>
        <location evidence="2">Cell membrane</location>
    </subcellularLocation>
    <subcellularLocation>
        <location evidence="3">Cytoplasm</location>
    </subcellularLocation>
</comment>
<evidence type="ECO:0000256" key="11">
    <source>
        <dbReference type="ARBA" id="ARBA00022843"/>
    </source>
</evidence>
<comment type="catalytic activity">
    <reaction evidence="1">
        <text>Thiol-dependent hydrolysis of ester, thioester, amide, peptide and isopeptide bonds formed by the C-terminal Gly of ubiquitin (a 76-residue protein attached to proteins as an intracellular targeting signal).</text>
        <dbReference type="EC" id="3.4.19.12"/>
    </reaction>
</comment>
<evidence type="ECO:0000256" key="16">
    <source>
        <dbReference type="ARBA" id="ARBA00042189"/>
    </source>
</evidence>
<evidence type="ECO:0000256" key="8">
    <source>
        <dbReference type="ARBA" id="ARBA00022670"/>
    </source>
</evidence>
<name>A0A8C3H295_CORMO</name>
<comment type="subunit">
    <text evidence="14">Interacts with beta-actin/ACTB.</text>
</comment>
<keyword evidence="8" id="KW-0645">Protease</keyword>
<evidence type="ECO:0000256" key="4">
    <source>
        <dbReference type="ARBA" id="ARBA00012759"/>
    </source>
</evidence>
<protein>
    <recommendedName>
        <fullName evidence="15">Josephin-1</fullName>
        <ecNumber evidence="4">3.4.19.12</ecNumber>
    </recommendedName>
    <alternativeName>
        <fullName evidence="16">Josephin domain-containing protein 1</fullName>
    </alternativeName>
</protein>
<dbReference type="Pfam" id="PF02099">
    <property type="entry name" value="Josephin"/>
    <property type="match status" value="1"/>
</dbReference>
<reference evidence="19" key="1">
    <citation type="submission" date="2019-10" db="EMBL/GenBank/DDBJ databases">
        <title>Corvus moneduloides (New Caledonian crow) genome, bCorMon1, primary haplotype.</title>
        <authorList>
            <person name="Rutz C."/>
            <person name="Fungtammasan C."/>
            <person name="Mountcastle J."/>
            <person name="Formenti G."/>
            <person name="Chow W."/>
            <person name="Howe K."/>
            <person name="Steele M.P."/>
            <person name="Fernandes J."/>
            <person name="Gilbert M.T.P."/>
            <person name="Fedrigo O."/>
            <person name="Jarvis E.D."/>
            <person name="Gemmell N."/>
        </authorList>
    </citation>
    <scope>NUCLEOTIDE SEQUENCE [LARGE SCALE GENOMIC DNA]</scope>
</reference>
<keyword evidence="6" id="KW-0963">Cytoplasm</keyword>
<dbReference type="InterPro" id="IPR006155">
    <property type="entry name" value="Josephin"/>
</dbReference>
<dbReference type="GO" id="GO:0004843">
    <property type="term" value="F:cysteine-type deubiquitinase activity"/>
    <property type="evidence" value="ECO:0007669"/>
    <property type="project" value="UniProtKB-EC"/>
</dbReference>
<dbReference type="Proteomes" id="UP000694553">
    <property type="component" value="Unassembled WGS sequence"/>
</dbReference>
<evidence type="ECO:0000256" key="7">
    <source>
        <dbReference type="ARBA" id="ARBA00022553"/>
    </source>
</evidence>
<dbReference type="GO" id="GO:0016579">
    <property type="term" value="P:protein deubiquitination"/>
    <property type="evidence" value="ECO:0007669"/>
    <property type="project" value="InterPro"/>
</dbReference>
<dbReference type="GO" id="GO:0005886">
    <property type="term" value="C:plasma membrane"/>
    <property type="evidence" value="ECO:0007669"/>
    <property type="project" value="UniProtKB-SubCell"/>
</dbReference>
<evidence type="ECO:0000256" key="12">
    <source>
        <dbReference type="ARBA" id="ARBA00023136"/>
    </source>
</evidence>
<keyword evidence="11" id="KW-0832">Ubl conjugation</keyword>
<reference evidence="18" key="2">
    <citation type="submission" date="2025-08" db="UniProtKB">
        <authorList>
            <consortium name="Ensembl"/>
        </authorList>
    </citation>
    <scope>IDENTIFICATION</scope>
</reference>
<evidence type="ECO:0000256" key="13">
    <source>
        <dbReference type="ARBA" id="ARBA00037708"/>
    </source>
</evidence>
<keyword evidence="10" id="KW-0378">Hydrolase</keyword>
<dbReference type="GO" id="GO:0006508">
    <property type="term" value="P:proteolysis"/>
    <property type="evidence" value="ECO:0007669"/>
    <property type="project" value="UniProtKB-KW"/>
</dbReference>
<evidence type="ECO:0000256" key="10">
    <source>
        <dbReference type="ARBA" id="ARBA00022801"/>
    </source>
</evidence>
<evidence type="ECO:0000256" key="1">
    <source>
        <dbReference type="ARBA" id="ARBA00000707"/>
    </source>
</evidence>
<keyword evidence="7" id="KW-0597">Phosphoprotein</keyword>
<evidence type="ECO:0000313" key="19">
    <source>
        <dbReference type="Proteomes" id="UP000694553"/>
    </source>
</evidence>